<reference evidence="1 2" key="1">
    <citation type="submission" date="2023-02" db="EMBL/GenBank/DDBJ databases">
        <title>LHISI_Scaffold_Assembly.</title>
        <authorList>
            <person name="Stuart O.P."/>
            <person name="Cleave R."/>
            <person name="Magrath M.J.L."/>
            <person name="Mikheyev A.S."/>
        </authorList>
    </citation>
    <scope>NUCLEOTIDE SEQUENCE [LARGE SCALE GENOMIC DNA]</scope>
    <source>
        <strain evidence="1">Daus_M_001</strain>
        <tissue evidence="1">Leg muscle</tissue>
    </source>
</reference>
<proteinExistence type="predicted"/>
<sequence>MRVIDVCMEQHRNEKVGETRDPREASLTNAIVRHNSHLRKSGWDSGIMGHGRRAGAARNSMEIVGQPCALPLNAH</sequence>
<evidence type="ECO:0000313" key="1">
    <source>
        <dbReference type="EMBL" id="KAJ8869758.1"/>
    </source>
</evidence>
<dbReference type="Proteomes" id="UP001159363">
    <property type="component" value="Chromosome 12"/>
</dbReference>
<organism evidence="1 2">
    <name type="scientific">Dryococelus australis</name>
    <dbReference type="NCBI Taxonomy" id="614101"/>
    <lineage>
        <taxon>Eukaryota</taxon>
        <taxon>Metazoa</taxon>
        <taxon>Ecdysozoa</taxon>
        <taxon>Arthropoda</taxon>
        <taxon>Hexapoda</taxon>
        <taxon>Insecta</taxon>
        <taxon>Pterygota</taxon>
        <taxon>Neoptera</taxon>
        <taxon>Polyneoptera</taxon>
        <taxon>Phasmatodea</taxon>
        <taxon>Verophasmatodea</taxon>
        <taxon>Anareolatae</taxon>
        <taxon>Phasmatidae</taxon>
        <taxon>Eurycanthinae</taxon>
        <taxon>Dryococelus</taxon>
    </lineage>
</organism>
<keyword evidence="2" id="KW-1185">Reference proteome</keyword>
<evidence type="ECO:0000313" key="2">
    <source>
        <dbReference type="Proteomes" id="UP001159363"/>
    </source>
</evidence>
<accession>A0ABQ9GE87</accession>
<gene>
    <name evidence="1" type="ORF">PR048_028766</name>
</gene>
<comment type="caution">
    <text evidence="1">The sequence shown here is derived from an EMBL/GenBank/DDBJ whole genome shotgun (WGS) entry which is preliminary data.</text>
</comment>
<name>A0ABQ9GE87_9NEOP</name>
<dbReference type="EMBL" id="JARBHB010000013">
    <property type="protein sequence ID" value="KAJ8869758.1"/>
    <property type="molecule type" value="Genomic_DNA"/>
</dbReference>
<protein>
    <submittedName>
        <fullName evidence="1">Uncharacterized protein</fullName>
    </submittedName>
</protein>